<evidence type="ECO:0000313" key="2">
    <source>
        <dbReference type="EMBL" id="KUH34427.1"/>
    </source>
</evidence>
<reference evidence="2 3" key="1">
    <citation type="submission" date="2015-10" db="EMBL/GenBank/DDBJ databases">
        <title>Draft genome sequence of Thermococcus celericrescens strain DSM 17994.</title>
        <authorList>
            <person name="Hong S.-J."/>
            <person name="Park C.-E."/>
            <person name="Shin J.-H."/>
        </authorList>
    </citation>
    <scope>NUCLEOTIDE SEQUENCE [LARGE SCALE GENOMIC DNA]</scope>
    <source>
        <strain evidence="2 3">DSM 17994</strain>
    </source>
</reference>
<dbReference type="AlphaFoldDB" id="A0A117ITT1"/>
<dbReference type="InterPro" id="IPR005908">
    <property type="entry name" value="G1P_thy_trans_l"/>
</dbReference>
<dbReference type="EMBL" id="LLYW01000005">
    <property type="protein sequence ID" value="KUH34427.1"/>
    <property type="molecule type" value="Genomic_DNA"/>
</dbReference>
<dbReference type="GO" id="GO:0016740">
    <property type="term" value="F:transferase activity"/>
    <property type="evidence" value="ECO:0007669"/>
    <property type="project" value="UniProtKB-KW"/>
</dbReference>
<protein>
    <submittedName>
        <fullName evidence="2">Glucose-1-phosphate thymidylyltransferase</fullName>
    </submittedName>
</protein>
<dbReference type="InterPro" id="IPR029044">
    <property type="entry name" value="Nucleotide-diphossugar_trans"/>
</dbReference>
<dbReference type="Proteomes" id="UP000053462">
    <property type="component" value="Unassembled WGS sequence"/>
</dbReference>
<dbReference type="NCBIfam" id="TIGR01208">
    <property type="entry name" value="rmlA_long"/>
    <property type="match status" value="1"/>
</dbReference>
<keyword evidence="2" id="KW-0808">Transferase</keyword>
<dbReference type="InterPro" id="IPR001451">
    <property type="entry name" value="Hexapep"/>
</dbReference>
<dbReference type="Gene3D" id="2.160.10.10">
    <property type="entry name" value="Hexapeptide repeat proteins"/>
    <property type="match status" value="1"/>
</dbReference>
<dbReference type="Pfam" id="PF00132">
    <property type="entry name" value="Hexapep"/>
    <property type="match status" value="1"/>
</dbReference>
<dbReference type="CDD" id="cd04189">
    <property type="entry name" value="G1P_TT_long"/>
    <property type="match status" value="1"/>
</dbReference>
<sequence>MKALILSGGHGTRLRPLTYSQQKQLIPVANKPVLFYAIEDVIEAGIHEIGIIVGPNKEQVMETVRSVDWDAEVEFIYQGEPKGLAHAIKVARDYLGDDDFVMYLGDNILREGIVEHLNHFKEGNFDASILLCEVSNPQRFGVAELSEDGKTIKRLVEKPKVPPSNLALVGIYFFKPVIHEAVENIKPSWRNELEITDAIQWLIDHGYRVGWTKVQNWWKDTGKPEDILDANRLILDDIQTDIRVETKARIHGRVVIGEGTRIDGNTVIKGPAIIGRNCVIRNAYIGPYTSIGDNVVIENTEIEDSIILEGSEIRCGGRIVESLIGKNVKILEGNNHPIGRKLVVGDNSQLML</sequence>
<gene>
    <name evidence="2" type="ORF">APY94_01990</name>
</gene>
<dbReference type="STRING" id="227598.APY94_01990"/>
<dbReference type="SUPFAM" id="SSF53448">
    <property type="entry name" value="Nucleotide-diphospho-sugar transferases"/>
    <property type="match status" value="1"/>
</dbReference>
<evidence type="ECO:0000313" key="3">
    <source>
        <dbReference type="Proteomes" id="UP000053462"/>
    </source>
</evidence>
<proteinExistence type="predicted"/>
<evidence type="ECO:0000259" key="1">
    <source>
        <dbReference type="Pfam" id="PF00483"/>
    </source>
</evidence>
<feature type="domain" description="Nucleotidyl transferase" evidence="1">
    <location>
        <begin position="2"/>
        <end position="235"/>
    </location>
</feature>
<comment type="caution">
    <text evidence="2">The sequence shown here is derived from an EMBL/GenBank/DDBJ whole genome shotgun (WGS) entry which is preliminary data.</text>
</comment>
<keyword evidence="3" id="KW-1185">Reference proteome</keyword>
<accession>A0A117ITT1</accession>
<dbReference type="Pfam" id="PF00483">
    <property type="entry name" value="NTP_transferase"/>
    <property type="match status" value="1"/>
</dbReference>
<dbReference type="PANTHER" id="PTHR42883:SF2">
    <property type="entry name" value="THYMIDYLYLTRANSFERASE"/>
    <property type="match status" value="1"/>
</dbReference>
<dbReference type="OrthoDB" id="15372at2157"/>
<dbReference type="PANTHER" id="PTHR42883">
    <property type="entry name" value="GLUCOSE-1-PHOSPHATE THYMIDYLTRANSFERASE"/>
    <property type="match status" value="1"/>
</dbReference>
<name>A0A117ITT1_9EURY</name>
<dbReference type="Gene3D" id="3.90.550.10">
    <property type="entry name" value="Spore Coat Polysaccharide Biosynthesis Protein SpsA, Chain A"/>
    <property type="match status" value="1"/>
</dbReference>
<dbReference type="RefSeq" id="WP_058938046.1">
    <property type="nucleotide sequence ID" value="NZ_LLYW01000005.1"/>
</dbReference>
<dbReference type="InterPro" id="IPR005835">
    <property type="entry name" value="NTP_transferase_dom"/>
</dbReference>
<organism evidence="2 3">
    <name type="scientific">Thermococcus celericrescens</name>
    <dbReference type="NCBI Taxonomy" id="227598"/>
    <lineage>
        <taxon>Archaea</taxon>
        <taxon>Methanobacteriati</taxon>
        <taxon>Methanobacteriota</taxon>
        <taxon>Thermococci</taxon>
        <taxon>Thermococcales</taxon>
        <taxon>Thermococcaceae</taxon>
        <taxon>Thermococcus</taxon>
    </lineage>
</organism>